<dbReference type="EMBL" id="SPOF01000033">
    <property type="protein sequence ID" value="TIB10141.1"/>
    <property type="molecule type" value="Genomic_DNA"/>
</dbReference>
<keyword evidence="8 10" id="KW-0496">Mitochondrion</keyword>
<dbReference type="InterPro" id="IPR036188">
    <property type="entry name" value="FAD/NAD-bd_sf"/>
</dbReference>
<evidence type="ECO:0000313" key="13">
    <source>
        <dbReference type="EMBL" id="TIB10141.1"/>
    </source>
</evidence>
<evidence type="ECO:0000313" key="14">
    <source>
        <dbReference type="Proteomes" id="UP000306954"/>
    </source>
</evidence>
<comment type="function">
    <text evidence="10">Catalyzes the hydroxylation of L-kynurenine (L-Kyn) to form 3-hydroxy-L-kynurenine (L-3OHKyn). Required for synthesis of quinolinic acid.</text>
</comment>
<feature type="compositionally biased region" description="Polar residues" evidence="11">
    <location>
        <begin position="682"/>
        <end position="693"/>
    </location>
</feature>
<dbReference type="GO" id="GO:0070189">
    <property type="term" value="P:kynurenine metabolic process"/>
    <property type="evidence" value="ECO:0007669"/>
    <property type="project" value="TreeGrafter"/>
</dbReference>
<keyword evidence="10" id="KW-1000">Mitochondrion outer membrane</keyword>
<dbReference type="PANTHER" id="PTHR46028:SF2">
    <property type="entry name" value="KYNURENINE 3-MONOOXYGENASE"/>
    <property type="match status" value="1"/>
</dbReference>
<keyword evidence="10" id="KW-0472">Membrane</keyword>
<feature type="region of interest" description="Disordered" evidence="11">
    <location>
        <begin position="515"/>
        <end position="536"/>
    </location>
</feature>
<dbReference type="HAMAP" id="MF_01971">
    <property type="entry name" value="Kynurenine_monooxygenase"/>
    <property type="match status" value="1"/>
</dbReference>
<dbReference type="PANTHER" id="PTHR46028">
    <property type="entry name" value="KYNURENINE 3-MONOOXYGENASE"/>
    <property type="match status" value="1"/>
</dbReference>
<comment type="caution">
    <text evidence="13">The sequence shown here is derived from an EMBL/GenBank/DDBJ whole genome shotgun (WGS) entry which is preliminary data.</text>
</comment>
<keyword evidence="2 10" id="KW-0285">Flavoprotein</keyword>
<evidence type="ECO:0000256" key="8">
    <source>
        <dbReference type="ARBA" id="ARBA00023128"/>
    </source>
</evidence>
<dbReference type="PRINTS" id="PR00420">
    <property type="entry name" value="RNGMNOXGNASE"/>
</dbReference>
<dbReference type="GO" id="GO:0004502">
    <property type="term" value="F:kynurenine 3-monooxygenase activity"/>
    <property type="evidence" value="ECO:0007669"/>
    <property type="project" value="UniProtKB-UniRule"/>
</dbReference>
<dbReference type="InterPro" id="IPR002938">
    <property type="entry name" value="FAD-bd"/>
</dbReference>
<evidence type="ECO:0000256" key="10">
    <source>
        <dbReference type="HAMAP-Rule" id="MF_03018"/>
    </source>
</evidence>
<evidence type="ECO:0000259" key="12">
    <source>
        <dbReference type="Pfam" id="PF01494"/>
    </source>
</evidence>
<keyword evidence="7 10" id="KW-0503">Monooxygenase</keyword>
<dbReference type="Proteomes" id="UP000306954">
    <property type="component" value="Unassembled WGS sequence"/>
</dbReference>
<keyword evidence="6 10" id="KW-0560">Oxidoreductase</keyword>
<feature type="domain" description="FAD-binding" evidence="12">
    <location>
        <begin position="7"/>
        <end position="337"/>
    </location>
</feature>
<dbReference type="Gene3D" id="3.50.50.60">
    <property type="entry name" value="FAD/NAD(P)-binding domain"/>
    <property type="match status" value="1"/>
</dbReference>
<feature type="compositionally biased region" description="Low complexity" evidence="11">
    <location>
        <begin position="524"/>
        <end position="536"/>
    </location>
</feature>
<comment type="pathway">
    <text evidence="10">Cofactor biosynthesis; NAD(+) biosynthesis; quinolinate from L-kynurenine: step 1/3.</text>
</comment>
<keyword evidence="5 10" id="KW-0521">NADP</keyword>
<name>A0A4T0HWK1_WALIC</name>
<dbReference type="Pfam" id="PF01494">
    <property type="entry name" value="FAD_binding_3"/>
    <property type="match status" value="1"/>
</dbReference>
<dbReference type="GO" id="GO:0034354">
    <property type="term" value="P:'de novo' NAD+ biosynthetic process from L-tryptophan"/>
    <property type="evidence" value="ECO:0007669"/>
    <property type="project" value="UniProtKB-UniRule"/>
</dbReference>
<keyword evidence="4 10" id="KW-0274">FAD</keyword>
<dbReference type="GO" id="GO:0043420">
    <property type="term" value="P:anthranilate metabolic process"/>
    <property type="evidence" value="ECO:0007669"/>
    <property type="project" value="UniProtKB-UniRule"/>
</dbReference>
<sequence>MSSDNRTVVISGAGLVGCVAAIGLAGKGWNVQIYESRPDPRSPSQLQKLSRRSINLAISSRALMAIKSIDSDDGLLYHRLITDATIPMKGRMIHSLDGSLDSQIYSNNGEARLWLCSLEMSHSPISLPNVSISFDAKIRSVQFDERVLHYEQNGATAAHKDWDLVLGADGAHSVIRNQLMRVMRMDYAQEYIPHAYLELSIPAGPVDGLGRPTFLLDAHHLHIWPRQSFMLIALPNQDCSFTCTFFAPFEKFAQLADSKDRFVELFRREFPDALALMGEECAADDFTHNPQGSLVTIRCSPYHYSDRAVILGDAAHSMVPFYGQGMNAGFEDVRVLLAMMDSAGVRSDKSTPVQPLGVALERYSRERSRDLRSIVDLAMGNYVEMRSKVTNPLYKLRKGLDALLNTLLRPAAVASPEILRREPFPTAASSGWMSLYQLVTFRPDISYADAEEVSRRRDERVSLVGKGSIAGLVVAAGVLVAKVCREMRGSVYPLNTMNKTSERKRPAALQLNADGASGASEAMTGPPTGYITGTPAPHTAALNHTKHLDNLHAQALRYWERHEHADCALVIPVDEGCECECDAACEAQVEGKGEPHTLLYPQTPQTPPTRRTSEVTISAAAAASAGLSAAVFNYDVARAEAVEGSGNRTLFWPPLNKHKHNHGQQESDDYNTHDERTPRASVASNSSAHSTHTIRAFGSKSSVTSPRSSRKTSVVADGAALKPEQIQSKIENYSQNHTHTHSHSHPRLLVLHLHKDFLTSQSSLFKAIFDRLGEESEQADAEAEAGAYKHLNRSESEKSEKVETMKKTEQIASETRAMLKQGVAHSMHSKHKRTIPHIMPHTRAIYLPIPDAYSLLHLVQALYFGHGPFLEGHLESGAVKWEGAVQNAEYLGLDSWVKRVLGRWWNRRVNVGKRRASGASIPHTHTQNLPTRKSSGMYAHSYSHIKQTLHNFDLSKTSSGLVDSGGYGNQDKYRHPTSPKSEEILSKRLRNI</sequence>
<feature type="region of interest" description="Disordered" evidence="11">
    <location>
        <begin position="647"/>
        <end position="720"/>
    </location>
</feature>
<evidence type="ECO:0000256" key="9">
    <source>
        <dbReference type="ARBA" id="ARBA00047818"/>
    </source>
</evidence>
<comment type="cofactor">
    <cofactor evidence="1 10">
        <name>FAD</name>
        <dbReference type="ChEBI" id="CHEBI:57692"/>
    </cofactor>
</comment>
<evidence type="ECO:0000256" key="3">
    <source>
        <dbReference type="ARBA" id="ARBA00022642"/>
    </source>
</evidence>
<dbReference type="GO" id="GO:0006569">
    <property type="term" value="P:L-tryptophan catabolic process"/>
    <property type="evidence" value="ECO:0007669"/>
    <property type="project" value="UniProtKB-UniRule"/>
</dbReference>
<evidence type="ECO:0000256" key="5">
    <source>
        <dbReference type="ARBA" id="ARBA00022857"/>
    </source>
</evidence>
<dbReference type="GO" id="GO:0019805">
    <property type="term" value="P:quinolinate biosynthetic process"/>
    <property type="evidence" value="ECO:0007669"/>
    <property type="project" value="UniProtKB-UniRule"/>
</dbReference>
<dbReference type="InterPro" id="IPR027545">
    <property type="entry name" value="Kynurenine_monooxygenase"/>
</dbReference>
<keyword evidence="3 10" id="KW-0662">Pyridine nucleotide biosynthesis</keyword>
<evidence type="ECO:0000256" key="1">
    <source>
        <dbReference type="ARBA" id="ARBA00001974"/>
    </source>
</evidence>
<dbReference type="SUPFAM" id="SSF51905">
    <property type="entry name" value="FAD/NAD(P)-binding domain"/>
    <property type="match status" value="1"/>
</dbReference>
<organism evidence="13 14">
    <name type="scientific">Wallemia ichthyophaga</name>
    <dbReference type="NCBI Taxonomy" id="245174"/>
    <lineage>
        <taxon>Eukaryota</taxon>
        <taxon>Fungi</taxon>
        <taxon>Dikarya</taxon>
        <taxon>Basidiomycota</taxon>
        <taxon>Wallemiomycotina</taxon>
        <taxon>Wallemiomycetes</taxon>
        <taxon>Wallemiales</taxon>
        <taxon>Wallemiaceae</taxon>
        <taxon>Wallemia</taxon>
    </lineage>
</organism>
<evidence type="ECO:0000256" key="6">
    <source>
        <dbReference type="ARBA" id="ARBA00023002"/>
    </source>
</evidence>
<evidence type="ECO:0000256" key="11">
    <source>
        <dbReference type="SAM" id="MobiDB-lite"/>
    </source>
</evidence>
<comment type="catalytic activity">
    <reaction evidence="9 10">
        <text>L-kynurenine + NADPH + O2 + H(+) = 3-hydroxy-L-kynurenine + NADP(+) + H2O</text>
        <dbReference type="Rhea" id="RHEA:20545"/>
        <dbReference type="ChEBI" id="CHEBI:15377"/>
        <dbReference type="ChEBI" id="CHEBI:15378"/>
        <dbReference type="ChEBI" id="CHEBI:15379"/>
        <dbReference type="ChEBI" id="CHEBI:57783"/>
        <dbReference type="ChEBI" id="CHEBI:57959"/>
        <dbReference type="ChEBI" id="CHEBI:58125"/>
        <dbReference type="ChEBI" id="CHEBI:58349"/>
        <dbReference type="EC" id="1.14.13.9"/>
    </reaction>
</comment>
<evidence type="ECO:0000256" key="7">
    <source>
        <dbReference type="ARBA" id="ARBA00023033"/>
    </source>
</evidence>
<proteinExistence type="inferred from homology"/>
<comment type="subcellular location">
    <subcellularLocation>
        <location evidence="10">Mitochondrion outer membrane</location>
    </subcellularLocation>
</comment>
<dbReference type="UniPathway" id="UPA00253">
    <property type="reaction ID" value="UER00328"/>
</dbReference>
<reference evidence="13 14" key="1">
    <citation type="submission" date="2019-03" db="EMBL/GenBank/DDBJ databases">
        <title>Sequencing 23 genomes of Wallemia ichthyophaga.</title>
        <authorList>
            <person name="Gostincar C."/>
        </authorList>
    </citation>
    <scope>NUCLEOTIDE SEQUENCE [LARGE SCALE GENOMIC DNA]</scope>
    <source>
        <strain evidence="13 14">EXF-8621</strain>
    </source>
</reference>
<feature type="compositionally biased region" description="Low complexity" evidence="11">
    <location>
        <begin position="699"/>
        <end position="714"/>
    </location>
</feature>
<accession>A0A4T0HWK1</accession>
<dbReference type="AlphaFoldDB" id="A0A4T0HWK1"/>
<feature type="region of interest" description="Disordered" evidence="11">
    <location>
        <begin position="963"/>
        <end position="992"/>
    </location>
</feature>
<evidence type="ECO:0000256" key="4">
    <source>
        <dbReference type="ARBA" id="ARBA00022827"/>
    </source>
</evidence>
<dbReference type="GO" id="GO:0005741">
    <property type="term" value="C:mitochondrial outer membrane"/>
    <property type="evidence" value="ECO:0007669"/>
    <property type="project" value="UniProtKB-SubCell"/>
</dbReference>
<dbReference type="GO" id="GO:0071949">
    <property type="term" value="F:FAD binding"/>
    <property type="evidence" value="ECO:0007669"/>
    <property type="project" value="InterPro"/>
</dbReference>
<dbReference type="PROSITE" id="PS51257">
    <property type="entry name" value="PROKAR_LIPOPROTEIN"/>
    <property type="match status" value="1"/>
</dbReference>
<dbReference type="EC" id="1.14.13.9" evidence="10"/>
<comment type="similarity">
    <text evidence="10">Belongs to the aromatic-ring hydroxylase family. KMO subfamily.</text>
</comment>
<protein>
    <recommendedName>
        <fullName evidence="10">Kynurenine 3-monooxygenase</fullName>
        <ecNumber evidence="10">1.14.13.9</ecNumber>
    </recommendedName>
    <alternativeName>
        <fullName evidence="10">Biosynthesis of nicotinic acid protein 4</fullName>
    </alternativeName>
    <alternativeName>
        <fullName evidence="10">Kynurenine 3-hydroxylase</fullName>
    </alternativeName>
</protein>
<dbReference type="FunFam" id="3.50.50.60:FF:000129">
    <property type="entry name" value="Kynurenine 3-monooxygenase"/>
    <property type="match status" value="1"/>
</dbReference>
<evidence type="ECO:0000256" key="2">
    <source>
        <dbReference type="ARBA" id="ARBA00022630"/>
    </source>
</evidence>
<gene>
    <name evidence="10" type="primary">BNA4</name>
    <name evidence="13" type="ORF">E3P90_02937</name>
</gene>